<dbReference type="Proteomes" id="UP000190744">
    <property type="component" value="Unassembled WGS sequence"/>
</dbReference>
<comment type="similarity">
    <text evidence="1">Belongs to the carotenoid oxygenase family.</text>
</comment>
<dbReference type="GO" id="GO:0010436">
    <property type="term" value="F:carotenoid dioxygenase activity"/>
    <property type="evidence" value="ECO:0007669"/>
    <property type="project" value="TreeGrafter"/>
</dbReference>
<keyword evidence="7" id="KW-0223">Dioxygenase</keyword>
<comment type="cofactor">
    <cofactor evidence="5">
        <name>Fe(2+)</name>
        <dbReference type="ChEBI" id="CHEBI:29033"/>
    </cofactor>
    <text evidence="5">Binds 1 Fe(2+) ion per subunit.</text>
</comment>
<dbReference type="GO" id="GO:0016121">
    <property type="term" value="P:carotene catabolic process"/>
    <property type="evidence" value="ECO:0007669"/>
    <property type="project" value="TreeGrafter"/>
</dbReference>
<keyword evidence="4 5" id="KW-0408">Iron</keyword>
<evidence type="ECO:0000256" key="3">
    <source>
        <dbReference type="ARBA" id="ARBA00023002"/>
    </source>
</evidence>
<dbReference type="AlphaFoldDB" id="A0A1S9RNW2"/>
<feature type="binding site" evidence="5">
    <location>
        <position position="296"/>
    </location>
    <ligand>
        <name>Fe cation</name>
        <dbReference type="ChEBI" id="CHEBI:24875"/>
        <note>catalytic</note>
    </ligand>
</feature>
<dbReference type="InterPro" id="IPR004294">
    <property type="entry name" value="Carotenoid_Oase"/>
</dbReference>
<dbReference type="PANTHER" id="PTHR10543:SF89">
    <property type="entry name" value="CAROTENOID 9,10(9',10')-CLEAVAGE DIOXYGENASE 1"/>
    <property type="match status" value="1"/>
</dbReference>
<dbReference type="PANTHER" id="PTHR10543">
    <property type="entry name" value="BETA-CAROTENE DIOXYGENASE"/>
    <property type="match status" value="1"/>
</dbReference>
<feature type="region of interest" description="Disordered" evidence="6">
    <location>
        <begin position="1"/>
        <end position="22"/>
    </location>
</feature>
<comment type="caution">
    <text evidence="7">The sequence shown here is derived from an EMBL/GenBank/DDBJ whole genome shotgun (WGS) entry which is preliminary data.</text>
</comment>
<name>A0A1S9RNW2_PENBI</name>
<evidence type="ECO:0000313" key="7">
    <source>
        <dbReference type="EMBL" id="OOQ87000.1"/>
    </source>
</evidence>
<evidence type="ECO:0000256" key="1">
    <source>
        <dbReference type="ARBA" id="ARBA00006787"/>
    </source>
</evidence>
<accession>A0A1S9RNW2</accession>
<feature type="binding site" evidence="5">
    <location>
        <position position="231"/>
    </location>
    <ligand>
        <name>Fe cation</name>
        <dbReference type="ChEBI" id="CHEBI:24875"/>
        <note>catalytic</note>
    </ligand>
</feature>
<sequence length="505" mass="56747">MSGHFRSQPPPPNGTQAFSNRPQFSGFMKPCRFEGEIENLEVIEGKIPLGLDGTFFRVMPDPHLPPRLENDVWFNGDGNISAFRIQNGRCHFKQRYVQTEKLVREKEAGHALFGGYRNKYTDAVAFQVRSTANTNVVYFNGRLLACKEDSPPYAIHPETLETIGLDDFDGQLPSLTFTAHPKLDPVTGDFLCFGYEAKGDGTPDVCYFSIAPDGKFQETVWLVAPVVAMIHDFAVTENWVLFPMIPQTCDIERMKAGGEHWQWDSEIPFYIGVLPRHGAKGSDVKWFRAPNSFPGHTANAYEKPDSTIVFDLPISPENVFFWWPDKNGNAPSPENISSEYMRFTIDPHSSDLDLPEPDILLDEDCEFVRIDERFATKQHSVTFLAIMDPKVGTNWPAMAPVMGGGHPPYNSLGHFDHKTKSLHKYSPGNMHLCQEPTFAPRSKDAPEGDGWLMGLVNNYATMTSELHIIDTADFEKPCAIISLPVRLRAGLHGNWVDAQDIVLQQ</sequence>
<evidence type="ECO:0000256" key="5">
    <source>
        <dbReference type="PIRSR" id="PIRSR604294-1"/>
    </source>
</evidence>
<feature type="binding site" evidence="5">
    <location>
        <position position="180"/>
    </location>
    <ligand>
        <name>Fe cation</name>
        <dbReference type="ChEBI" id="CHEBI:24875"/>
        <note>catalytic</note>
    </ligand>
</feature>
<evidence type="ECO:0000313" key="8">
    <source>
        <dbReference type="Proteomes" id="UP000190744"/>
    </source>
</evidence>
<dbReference type="Pfam" id="PF03055">
    <property type="entry name" value="RPE65"/>
    <property type="match status" value="1"/>
</dbReference>
<evidence type="ECO:0000256" key="4">
    <source>
        <dbReference type="ARBA" id="ARBA00023004"/>
    </source>
</evidence>
<protein>
    <submittedName>
        <fullName evidence="7">Lignostilbene dioxygenase</fullName>
    </submittedName>
</protein>
<dbReference type="GO" id="GO:0046872">
    <property type="term" value="F:metal ion binding"/>
    <property type="evidence" value="ECO:0007669"/>
    <property type="project" value="UniProtKB-KW"/>
</dbReference>
<proteinExistence type="inferred from homology"/>
<keyword evidence="2 5" id="KW-0479">Metal-binding</keyword>
<keyword evidence="3" id="KW-0560">Oxidoreductase</keyword>
<evidence type="ECO:0000256" key="6">
    <source>
        <dbReference type="SAM" id="MobiDB-lite"/>
    </source>
</evidence>
<dbReference type="EMBL" id="LJBN01000130">
    <property type="protein sequence ID" value="OOQ87000.1"/>
    <property type="molecule type" value="Genomic_DNA"/>
</dbReference>
<gene>
    <name evidence="7" type="ORF">PEBR_18924</name>
</gene>
<organism evidence="7 8">
    <name type="scientific">Penicillium brasilianum</name>
    <dbReference type="NCBI Taxonomy" id="104259"/>
    <lineage>
        <taxon>Eukaryota</taxon>
        <taxon>Fungi</taxon>
        <taxon>Dikarya</taxon>
        <taxon>Ascomycota</taxon>
        <taxon>Pezizomycotina</taxon>
        <taxon>Eurotiomycetes</taxon>
        <taxon>Eurotiomycetidae</taxon>
        <taxon>Eurotiales</taxon>
        <taxon>Aspergillaceae</taxon>
        <taxon>Penicillium</taxon>
    </lineage>
</organism>
<feature type="binding site" evidence="5">
    <location>
        <position position="492"/>
    </location>
    <ligand>
        <name>Fe cation</name>
        <dbReference type="ChEBI" id="CHEBI:24875"/>
        <note>catalytic</note>
    </ligand>
</feature>
<evidence type="ECO:0000256" key="2">
    <source>
        <dbReference type="ARBA" id="ARBA00022723"/>
    </source>
</evidence>
<reference evidence="8" key="1">
    <citation type="submission" date="2015-09" db="EMBL/GenBank/DDBJ databases">
        <authorList>
            <person name="Fill T.P."/>
            <person name="Baretta J.F."/>
            <person name="de Almeida L.G."/>
            <person name="Rocha M."/>
            <person name="de Souza D.H."/>
            <person name="Malavazi I."/>
            <person name="Cerdeira L.T."/>
            <person name="Hong H."/>
            <person name="Samborskyy M."/>
            <person name="de Vasconcelos A.T."/>
            <person name="Leadlay P."/>
            <person name="Rodrigues-Filho E."/>
        </authorList>
    </citation>
    <scope>NUCLEOTIDE SEQUENCE [LARGE SCALE GENOMIC DNA]</scope>
    <source>
        <strain evidence="8">LaBioMMi 136</strain>
    </source>
</reference>